<evidence type="ECO:0000313" key="4">
    <source>
        <dbReference type="Proteomes" id="UP000823388"/>
    </source>
</evidence>
<dbReference type="Proteomes" id="UP000823388">
    <property type="component" value="Chromosome 6K"/>
</dbReference>
<dbReference type="Pfam" id="PF12274">
    <property type="entry name" value="DUF3615"/>
    <property type="match status" value="1"/>
</dbReference>
<evidence type="ECO:0000259" key="1">
    <source>
        <dbReference type="Pfam" id="PF12274"/>
    </source>
</evidence>
<dbReference type="EMBL" id="CM029047">
    <property type="protein sequence ID" value="KAG2581202.1"/>
    <property type="molecule type" value="Genomic_DNA"/>
</dbReference>
<feature type="domain" description="DUF3615" evidence="1">
    <location>
        <begin position="548"/>
        <end position="639"/>
    </location>
</feature>
<gene>
    <name evidence="3" type="ORF">PVAP13_6KG019333</name>
</gene>
<dbReference type="AlphaFoldDB" id="A0A8T0R672"/>
<feature type="non-terminal residue" evidence="3">
    <location>
        <position position="725"/>
    </location>
</feature>
<protein>
    <recommendedName>
        <fullName evidence="5">DH domain-containing protein</fullName>
    </recommendedName>
</protein>
<feature type="domain" description="PIR2-like helical" evidence="2">
    <location>
        <begin position="42"/>
        <end position="176"/>
    </location>
</feature>
<dbReference type="PANTHER" id="PTHR33120">
    <property type="entry name" value="EXPRESSED PROTEIN-RELATED"/>
    <property type="match status" value="1"/>
</dbReference>
<evidence type="ECO:0008006" key="5">
    <source>
        <dbReference type="Google" id="ProtNLM"/>
    </source>
</evidence>
<organism evidence="3 4">
    <name type="scientific">Panicum virgatum</name>
    <name type="common">Blackwell switchgrass</name>
    <dbReference type="NCBI Taxonomy" id="38727"/>
    <lineage>
        <taxon>Eukaryota</taxon>
        <taxon>Viridiplantae</taxon>
        <taxon>Streptophyta</taxon>
        <taxon>Embryophyta</taxon>
        <taxon>Tracheophyta</taxon>
        <taxon>Spermatophyta</taxon>
        <taxon>Magnoliopsida</taxon>
        <taxon>Liliopsida</taxon>
        <taxon>Poales</taxon>
        <taxon>Poaceae</taxon>
        <taxon>PACMAD clade</taxon>
        <taxon>Panicoideae</taxon>
        <taxon>Panicodae</taxon>
        <taxon>Paniceae</taxon>
        <taxon>Panicinae</taxon>
        <taxon>Panicum</taxon>
        <taxon>Panicum sect. Hiantes</taxon>
    </lineage>
</organism>
<reference evidence="3" key="1">
    <citation type="submission" date="2020-05" db="EMBL/GenBank/DDBJ databases">
        <title>WGS assembly of Panicum virgatum.</title>
        <authorList>
            <person name="Lovell J.T."/>
            <person name="Jenkins J."/>
            <person name="Shu S."/>
            <person name="Juenger T.E."/>
            <person name="Schmutz J."/>
        </authorList>
    </citation>
    <scope>NUCLEOTIDE SEQUENCE</scope>
    <source>
        <strain evidence="3">AP13</strain>
    </source>
</reference>
<feature type="domain" description="PIR2-like helical" evidence="2">
    <location>
        <begin position="349"/>
        <end position="462"/>
    </location>
</feature>
<comment type="caution">
    <text evidence="3">The sequence shown here is derived from an EMBL/GenBank/DDBJ whole genome shotgun (WGS) entry which is preliminary data.</text>
</comment>
<dbReference type="InterPro" id="IPR022059">
    <property type="entry name" value="DUF3615"/>
</dbReference>
<evidence type="ECO:0000259" key="2">
    <source>
        <dbReference type="Pfam" id="PF20235"/>
    </source>
</evidence>
<dbReference type="PANTHER" id="PTHR33120:SF42">
    <property type="entry name" value="OS12G0105000 PROTEIN"/>
    <property type="match status" value="1"/>
</dbReference>
<evidence type="ECO:0000313" key="3">
    <source>
        <dbReference type="EMBL" id="KAG2581202.1"/>
    </source>
</evidence>
<accession>A0A8T0R672</accession>
<dbReference type="Pfam" id="PF20235">
    <property type="entry name" value="PIR2-like_helical"/>
    <property type="match status" value="2"/>
</dbReference>
<dbReference type="InterPro" id="IPR046527">
    <property type="entry name" value="PIR2-like_helical"/>
</dbReference>
<name>A0A8T0R672_PANVG</name>
<keyword evidence="4" id="KW-1185">Reference proteome</keyword>
<sequence length="725" mass="81734">MPTVHIKAPRRGNFTCIHGKEVPPIADTEGMNHRAMVEPLLKHYVEAARRLPLAEMPYLLESRGLKQEMTRLPYSCVRDNGICVGLLDPTSNIIVNAINLFCHRCRLRESEGVLAKRMRMTYAATYDPSNEDTYVLVSYGSHDGLFAFMHSYFRYLSTKQAQRYLYLARYDFVITVLLVEHERQVKHPASPRPGCARTRAALMFPDEQLLSRLMELRTGRSLNVNDVEYMANLLDQHLLHHLVAKINFMCRPNGSICLLGNFVGKNKMYFIVDHLEDNLCVAGTVMEKGNAANNKLSPIHLHRAQDEEDMLKTLRKAASNSQPRHDLRNLADTECQYITSLEMYLVDIVHAFYIKALAQLPADALRNRHLRGILAGGHCYGPLDPVSNIILNSRWYEFTFPRSPFSAGLFNVAAADILSTGPLLRMVLNSIDGLIALLRVLSPKLSEHEAVEFLCYQRGDLSKLLGCLSGAHFKRSFAIAAEAAKHPEHSAFGSFLLSLDPAKVFLLSSLLSTTVCPTLSNGALEQVKHFLHENPLHIVPARKQLAPRMPSYDLDVICGVEMGSYSHSLCYHVNFLASTHCDGSDDETVPLPKLFFAEIWEQSQDRSTRPSFCCLLPSYDAYISRCSLCEAANNKIVHPPSGNHSGGNAGASLDHFGHRDDEAFDLIFSQAKTWNRAPELVESDFIFFDHTRDHRVTSILTEMSSQSLRHPCIHRVSCNKRYYFE</sequence>
<proteinExistence type="predicted"/>